<dbReference type="AlphaFoldDB" id="A0A448X534"/>
<dbReference type="Proteomes" id="UP000784294">
    <property type="component" value="Unassembled WGS sequence"/>
</dbReference>
<evidence type="ECO:0000313" key="2">
    <source>
        <dbReference type="EMBL" id="VEL28275.1"/>
    </source>
</evidence>
<evidence type="ECO:0000256" key="1">
    <source>
        <dbReference type="SAM" id="MobiDB-lite"/>
    </source>
</evidence>
<accession>A0A448X534</accession>
<dbReference type="EMBL" id="CAAALY010093775">
    <property type="protein sequence ID" value="VEL28275.1"/>
    <property type="molecule type" value="Genomic_DNA"/>
</dbReference>
<name>A0A448X534_9PLAT</name>
<gene>
    <name evidence="2" type="ORF">PXEA_LOCUS21715</name>
</gene>
<reference evidence="2" key="1">
    <citation type="submission" date="2018-11" db="EMBL/GenBank/DDBJ databases">
        <authorList>
            <consortium name="Pathogen Informatics"/>
        </authorList>
    </citation>
    <scope>NUCLEOTIDE SEQUENCE</scope>
</reference>
<sequence length="85" mass="8674">MTVHGGEFDAPPLASLSKASGGVGSGRVGLATCFGKGLHSSWLAESGPPKRLGQAAGRFACPYGNDRLADRPDAWAVNRTSSSSN</sequence>
<organism evidence="2 3">
    <name type="scientific">Protopolystoma xenopodis</name>
    <dbReference type="NCBI Taxonomy" id="117903"/>
    <lineage>
        <taxon>Eukaryota</taxon>
        <taxon>Metazoa</taxon>
        <taxon>Spiralia</taxon>
        <taxon>Lophotrochozoa</taxon>
        <taxon>Platyhelminthes</taxon>
        <taxon>Monogenea</taxon>
        <taxon>Polyopisthocotylea</taxon>
        <taxon>Polystomatidea</taxon>
        <taxon>Polystomatidae</taxon>
        <taxon>Protopolystoma</taxon>
    </lineage>
</organism>
<evidence type="ECO:0000313" key="3">
    <source>
        <dbReference type="Proteomes" id="UP000784294"/>
    </source>
</evidence>
<keyword evidence="3" id="KW-1185">Reference proteome</keyword>
<feature type="region of interest" description="Disordered" evidence="1">
    <location>
        <begin position="1"/>
        <end position="24"/>
    </location>
</feature>
<protein>
    <submittedName>
        <fullName evidence="2">Uncharacterized protein</fullName>
    </submittedName>
</protein>
<comment type="caution">
    <text evidence="2">The sequence shown here is derived from an EMBL/GenBank/DDBJ whole genome shotgun (WGS) entry which is preliminary data.</text>
</comment>
<proteinExistence type="predicted"/>